<dbReference type="EMBL" id="JACGWN010000005">
    <property type="protein sequence ID" value="KAL0448600.1"/>
    <property type="molecule type" value="Genomic_DNA"/>
</dbReference>
<organism evidence="1">
    <name type="scientific">Sesamum latifolium</name>
    <dbReference type="NCBI Taxonomy" id="2727402"/>
    <lineage>
        <taxon>Eukaryota</taxon>
        <taxon>Viridiplantae</taxon>
        <taxon>Streptophyta</taxon>
        <taxon>Embryophyta</taxon>
        <taxon>Tracheophyta</taxon>
        <taxon>Spermatophyta</taxon>
        <taxon>Magnoliopsida</taxon>
        <taxon>eudicotyledons</taxon>
        <taxon>Gunneridae</taxon>
        <taxon>Pentapetalae</taxon>
        <taxon>asterids</taxon>
        <taxon>lamiids</taxon>
        <taxon>Lamiales</taxon>
        <taxon>Pedaliaceae</taxon>
        <taxon>Sesamum</taxon>
    </lineage>
</organism>
<dbReference type="AlphaFoldDB" id="A0AAW2X3J4"/>
<gene>
    <name evidence="1" type="ORF">Slati_1416400</name>
</gene>
<comment type="caution">
    <text evidence="1">The sequence shown here is derived from an EMBL/GenBank/DDBJ whole genome shotgun (WGS) entry which is preliminary data.</text>
</comment>
<name>A0AAW2X3J4_9LAMI</name>
<reference evidence="1" key="1">
    <citation type="submission" date="2020-06" db="EMBL/GenBank/DDBJ databases">
        <authorList>
            <person name="Li T."/>
            <person name="Hu X."/>
            <person name="Zhang T."/>
            <person name="Song X."/>
            <person name="Zhang H."/>
            <person name="Dai N."/>
            <person name="Sheng W."/>
            <person name="Hou X."/>
            <person name="Wei L."/>
        </authorList>
    </citation>
    <scope>NUCLEOTIDE SEQUENCE</scope>
    <source>
        <strain evidence="1">KEN1</strain>
        <tissue evidence="1">Leaf</tissue>
    </source>
</reference>
<sequence>MTASPCDHLAPRHSTPYTYTPTPSHFLHRFPSFLFLPHNRIEGLRSFFIAFQETKREWPEICWCCSPSAFSRHCQRPFCARPVSCDGLCLLRHLPLWLRDRRHHVFGR</sequence>
<accession>A0AAW2X3J4</accession>
<feature type="non-terminal residue" evidence="1">
    <location>
        <position position="108"/>
    </location>
</feature>
<protein>
    <submittedName>
        <fullName evidence="1">Uncharacterized protein</fullName>
    </submittedName>
</protein>
<reference evidence="1" key="2">
    <citation type="journal article" date="2024" name="Plant">
        <title>Genomic evolution and insights into agronomic trait innovations of Sesamum species.</title>
        <authorList>
            <person name="Miao H."/>
            <person name="Wang L."/>
            <person name="Qu L."/>
            <person name="Liu H."/>
            <person name="Sun Y."/>
            <person name="Le M."/>
            <person name="Wang Q."/>
            <person name="Wei S."/>
            <person name="Zheng Y."/>
            <person name="Lin W."/>
            <person name="Duan Y."/>
            <person name="Cao H."/>
            <person name="Xiong S."/>
            <person name="Wang X."/>
            <person name="Wei L."/>
            <person name="Li C."/>
            <person name="Ma Q."/>
            <person name="Ju M."/>
            <person name="Zhao R."/>
            <person name="Li G."/>
            <person name="Mu C."/>
            <person name="Tian Q."/>
            <person name="Mei H."/>
            <person name="Zhang T."/>
            <person name="Gao T."/>
            <person name="Zhang H."/>
        </authorList>
    </citation>
    <scope>NUCLEOTIDE SEQUENCE</scope>
    <source>
        <strain evidence="1">KEN1</strain>
    </source>
</reference>
<evidence type="ECO:0000313" key="1">
    <source>
        <dbReference type="EMBL" id="KAL0448600.1"/>
    </source>
</evidence>
<proteinExistence type="predicted"/>